<dbReference type="PANTHER" id="PTHR21860:SF2">
    <property type="entry name" value="GENERAL TRANSCRIPTION FACTOR 3C POLYPEPTIDE 6"/>
    <property type="match status" value="1"/>
</dbReference>
<feature type="compositionally biased region" description="Polar residues" evidence="1">
    <location>
        <begin position="148"/>
        <end position="157"/>
    </location>
</feature>
<dbReference type="GO" id="GO:0006383">
    <property type="term" value="P:transcription by RNA polymerase III"/>
    <property type="evidence" value="ECO:0007669"/>
    <property type="project" value="InterPro"/>
</dbReference>
<protein>
    <recommendedName>
        <fullName evidence="2">Transcription factor TFIIIC triple barrel domain-containing protein</fullName>
    </recommendedName>
</protein>
<dbReference type="Gene3D" id="2.60.40.4370">
    <property type="match status" value="1"/>
</dbReference>
<dbReference type="InterPro" id="IPR019481">
    <property type="entry name" value="TFIIIC_triple_barrel"/>
</dbReference>
<dbReference type="Pfam" id="PF10419">
    <property type="entry name" value="TFIIIC_sub6"/>
    <property type="match status" value="1"/>
</dbReference>
<feature type="region of interest" description="Disordered" evidence="1">
    <location>
        <begin position="186"/>
        <end position="230"/>
    </location>
</feature>
<evidence type="ECO:0000313" key="3">
    <source>
        <dbReference type="EnsemblMetazoa" id="AQUA007234-PA"/>
    </source>
</evidence>
<name>A0A182XBN8_ANOQN</name>
<dbReference type="VEuPathDB" id="VectorBase:AQUA007234"/>
<accession>A0A182XBN8</accession>
<reference evidence="3" key="1">
    <citation type="submission" date="2020-05" db="UniProtKB">
        <authorList>
            <consortium name="EnsemblMetazoa"/>
        </authorList>
    </citation>
    <scope>IDENTIFICATION</scope>
    <source>
        <strain evidence="3">SANGQUA</strain>
    </source>
</reference>
<dbReference type="PANTHER" id="PTHR21860">
    <property type="entry name" value="TRANSCRIPTION INITIATION FACTOR IIIC TFIIIC , POLYPEPTIDE 6-RELATED"/>
    <property type="match status" value="1"/>
</dbReference>
<feature type="compositionally biased region" description="Acidic residues" evidence="1">
    <location>
        <begin position="216"/>
        <end position="230"/>
    </location>
</feature>
<dbReference type="EnsemblMetazoa" id="AQUA007234-RA">
    <property type="protein sequence ID" value="AQUA007234-PA"/>
    <property type="gene ID" value="AQUA007234"/>
</dbReference>
<feature type="compositionally biased region" description="Basic and acidic residues" evidence="1">
    <location>
        <begin position="158"/>
        <end position="171"/>
    </location>
</feature>
<dbReference type="STRING" id="34691.A0A182XBN8"/>
<dbReference type="AlphaFoldDB" id="A0A182XBN8"/>
<evidence type="ECO:0000313" key="4">
    <source>
        <dbReference type="Proteomes" id="UP000076407"/>
    </source>
</evidence>
<proteinExistence type="predicted"/>
<dbReference type="Proteomes" id="UP000076407">
    <property type="component" value="Unassembled WGS sequence"/>
</dbReference>
<evidence type="ECO:0000256" key="1">
    <source>
        <dbReference type="SAM" id="MobiDB-lite"/>
    </source>
</evidence>
<dbReference type="GO" id="GO:0000127">
    <property type="term" value="C:transcription factor TFIIIC complex"/>
    <property type="evidence" value="ECO:0007669"/>
    <property type="project" value="TreeGrafter"/>
</dbReference>
<feature type="region of interest" description="Disordered" evidence="1">
    <location>
        <begin position="139"/>
        <end position="171"/>
    </location>
</feature>
<feature type="domain" description="Transcription factor TFIIIC triple barrel" evidence="2">
    <location>
        <begin position="41"/>
        <end position="135"/>
    </location>
</feature>
<sequence>MHRTSGTARSILSEIKMEVDSHTQPRAGSSKASTDDNDLYEEEITLLADFDICLDVDDPNLHIKVVGIDSEHPVIQVNDEVYQGTTDFAFGTNVFFEKDAKATADLDPVFENNIKDLYRHVGSTDKVLRMKRIFITAKEQDAREQQDHQSSAASERNSSGDETRQPDGRKKWEVNMTYEEALNMHLAEGSVPSRHITGTLNGEELVQNRNIKGEPMDAEPDDDDDNSGDV</sequence>
<organism evidence="3 4">
    <name type="scientific">Anopheles quadriannulatus</name>
    <name type="common">Mosquito</name>
    <dbReference type="NCBI Taxonomy" id="34691"/>
    <lineage>
        <taxon>Eukaryota</taxon>
        <taxon>Metazoa</taxon>
        <taxon>Ecdysozoa</taxon>
        <taxon>Arthropoda</taxon>
        <taxon>Hexapoda</taxon>
        <taxon>Insecta</taxon>
        <taxon>Pterygota</taxon>
        <taxon>Neoptera</taxon>
        <taxon>Endopterygota</taxon>
        <taxon>Diptera</taxon>
        <taxon>Nematocera</taxon>
        <taxon>Culicoidea</taxon>
        <taxon>Culicidae</taxon>
        <taxon>Anophelinae</taxon>
        <taxon>Anopheles</taxon>
    </lineage>
</organism>
<dbReference type="InterPro" id="IPR042771">
    <property type="entry name" value="GTF3C6-like"/>
</dbReference>
<evidence type="ECO:0000259" key="2">
    <source>
        <dbReference type="Pfam" id="PF10419"/>
    </source>
</evidence>
<keyword evidence="4" id="KW-1185">Reference proteome</keyword>